<evidence type="ECO:0000313" key="1">
    <source>
        <dbReference type="EMBL" id="HJB40396.1"/>
    </source>
</evidence>
<protein>
    <submittedName>
        <fullName evidence="1">Hydrolase</fullName>
    </submittedName>
</protein>
<dbReference type="EMBL" id="DWYA01000072">
    <property type="protein sequence ID" value="HJB40396.1"/>
    <property type="molecule type" value="Genomic_DNA"/>
</dbReference>
<dbReference type="GO" id="GO:0016787">
    <property type="term" value="F:hydrolase activity"/>
    <property type="evidence" value="ECO:0007669"/>
    <property type="project" value="UniProtKB-KW"/>
</dbReference>
<comment type="caution">
    <text evidence="1">The sequence shown here is derived from an EMBL/GenBank/DDBJ whole genome shotgun (WGS) entry which is preliminary data.</text>
</comment>
<dbReference type="Gene3D" id="1.10.3210.10">
    <property type="entry name" value="Hypothetical protein af1432"/>
    <property type="match status" value="1"/>
</dbReference>
<gene>
    <name evidence="1" type="ORF">H9943_08395</name>
</gene>
<accession>A0A9D2M4C9</accession>
<keyword evidence="1" id="KW-0378">Hydrolase</keyword>
<reference evidence="1" key="1">
    <citation type="journal article" date="2021" name="PeerJ">
        <title>Extensive microbial diversity within the chicken gut microbiome revealed by metagenomics and culture.</title>
        <authorList>
            <person name="Gilroy R."/>
            <person name="Ravi A."/>
            <person name="Getino M."/>
            <person name="Pursley I."/>
            <person name="Horton D.L."/>
            <person name="Alikhan N.F."/>
            <person name="Baker D."/>
            <person name="Gharbi K."/>
            <person name="Hall N."/>
            <person name="Watson M."/>
            <person name="Adriaenssens E.M."/>
            <person name="Foster-Nyarko E."/>
            <person name="Jarju S."/>
            <person name="Secka A."/>
            <person name="Antonio M."/>
            <person name="Oren A."/>
            <person name="Chaudhuri R.R."/>
            <person name="La Ragione R."/>
            <person name="Hildebrand F."/>
            <person name="Pallen M.J."/>
        </authorList>
    </citation>
    <scope>NUCLEOTIDE SEQUENCE</scope>
    <source>
        <strain evidence="1">ChiBcec8-14828</strain>
    </source>
</reference>
<sequence length="195" mass="22586">MDYRSEFLTVFQREIQRPGAEKLLDWLQTTDFFTAPASTRFHGACECGLVMHSLNVYQCMMSRWWNEAEDSRESFAIVSLLHDLCKANYYKPGFRNQKNEETGQWERVPTFRVEDAFPYGHGEKSVFLIERFMRLRPAEAIAIRWHMGGFDDAVRGGCYAISEAYDEYPLAVKLHLADLESTYLLEKGTSAVSKK</sequence>
<name>A0A9D2M4C9_9FIRM</name>
<dbReference type="SUPFAM" id="SSF109604">
    <property type="entry name" value="HD-domain/PDEase-like"/>
    <property type="match status" value="1"/>
</dbReference>
<dbReference type="Proteomes" id="UP000824209">
    <property type="component" value="Unassembled WGS sequence"/>
</dbReference>
<dbReference type="AlphaFoldDB" id="A0A9D2M4C9"/>
<evidence type="ECO:0000313" key="2">
    <source>
        <dbReference type="Proteomes" id="UP000824209"/>
    </source>
</evidence>
<reference evidence="1" key="2">
    <citation type="submission" date="2021-04" db="EMBL/GenBank/DDBJ databases">
        <authorList>
            <person name="Gilroy R."/>
        </authorList>
    </citation>
    <scope>NUCLEOTIDE SEQUENCE</scope>
    <source>
        <strain evidence="1">ChiBcec8-14828</strain>
    </source>
</reference>
<proteinExistence type="predicted"/>
<organism evidence="1 2">
    <name type="scientific">Candidatus Ruthenibacterium avium</name>
    <dbReference type="NCBI Taxonomy" id="2838751"/>
    <lineage>
        <taxon>Bacteria</taxon>
        <taxon>Bacillati</taxon>
        <taxon>Bacillota</taxon>
        <taxon>Clostridia</taxon>
        <taxon>Eubacteriales</taxon>
        <taxon>Oscillospiraceae</taxon>
        <taxon>Ruthenibacterium</taxon>
    </lineage>
</organism>